<dbReference type="InterPro" id="IPR017927">
    <property type="entry name" value="FAD-bd_FR_type"/>
</dbReference>
<dbReference type="InterPro" id="IPR051410">
    <property type="entry name" value="Ferric/Cupric_Reductase"/>
</dbReference>
<keyword evidence="4 10" id="KW-0812">Transmembrane</keyword>
<dbReference type="PROSITE" id="PS51384">
    <property type="entry name" value="FAD_FR"/>
    <property type="match status" value="1"/>
</dbReference>
<dbReference type="Pfam" id="PF08022">
    <property type="entry name" value="FAD_binding_8"/>
    <property type="match status" value="1"/>
</dbReference>
<comment type="caution">
    <text evidence="12">The sequence shown here is derived from an EMBL/GenBank/DDBJ whole genome shotgun (WGS) entry which is preliminary data.</text>
</comment>
<keyword evidence="5" id="KW-0249">Electron transport</keyword>
<protein>
    <submittedName>
        <fullName evidence="12">FreB protein</fullName>
    </submittedName>
</protein>
<dbReference type="GO" id="GO:0006826">
    <property type="term" value="P:iron ion transport"/>
    <property type="evidence" value="ECO:0007669"/>
    <property type="project" value="TreeGrafter"/>
</dbReference>
<dbReference type="Proteomes" id="UP000078397">
    <property type="component" value="Unassembled WGS sequence"/>
</dbReference>
<comment type="similarity">
    <text evidence="2">Belongs to the ferric reductase (FRE) family.</text>
</comment>
<feature type="domain" description="FAD-binding FR-type" evidence="11">
    <location>
        <begin position="303"/>
        <end position="445"/>
    </location>
</feature>
<dbReference type="InterPro" id="IPR013130">
    <property type="entry name" value="Fe3_Rdtase_TM_dom"/>
</dbReference>
<keyword evidence="9 10" id="KW-0472">Membrane</keyword>
<keyword evidence="3" id="KW-0813">Transport</keyword>
<dbReference type="SFLD" id="SFLDS00052">
    <property type="entry name" value="Ferric_Reductase_Domain"/>
    <property type="match status" value="1"/>
</dbReference>
<name>A0A179FQ45_METCM</name>
<evidence type="ECO:0000256" key="3">
    <source>
        <dbReference type="ARBA" id="ARBA00022448"/>
    </source>
</evidence>
<evidence type="ECO:0000256" key="6">
    <source>
        <dbReference type="ARBA" id="ARBA00022989"/>
    </source>
</evidence>
<dbReference type="RefSeq" id="XP_018144595.1">
    <property type="nucleotide sequence ID" value="XM_018283503.1"/>
</dbReference>
<dbReference type="OrthoDB" id="4494341at2759"/>
<keyword evidence="13" id="KW-1185">Reference proteome</keyword>
<sequence>MQNSTISPYRSGLNGVNQKMNLELGGALWWSLGCIACIVLIFRVVGTLWVSIRQISTMTRLRFKEMPNYDHQDQAYWKRSQWSWMPPLKKHLLYAPLWKKRHHQNIQMLSAVSVGTLPSRLQTLIIALYVGSNTAYMCILDWNVPNRYALCAELRGRAGTLATANLLPLIIMASRNNPLTRLLAINSDSYNLLHRWIGRLVVAEVLVHAIAWAIPSTAETGWGKLGEEAFRGVFLATGSIGAIAMLLIFVSGASLIRKACYETFLAAHIVLALMAVACTWIHCATADLPAVLPQLPWIGAVAAMWLCERLIRVVRLVLVNWRSGQLTIASCELLPGEAIKVTAQLPRCLRVRPGSHAYLRIRSLRVWESHPFSIAWVENRAKSSSPACHVESSNDGQCRLTTDVTFIIGARNGMTRQLYEKVLKSKLPTPLTVGLEGPYNNTCTLDSYGHVVLVAGSTGITYQLSYIRHLMNGYGDGTVSARRILLIWAIRKQECFEWIKPFMPDLLRVPDCGEILRIKVFTTRETRESAVSPPKSTTGISFYKGRPDVLSILKGEVQRQIGAMCVTVCGPGALADEVRQAVRSMQGQTVIDFCDESFTW</sequence>
<dbReference type="GO" id="GO:0005886">
    <property type="term" value="C:plasma membrane"/>
    <property type="evidence" value="ECO:0007669"/>
    <property type="project" value="TreeGrafter"/>
</dbReference>
<keyword evidence="6 10" id="KW-1133">Transmembrane helix</keyword>
<keyword evidence="7" id="KW-0560">Oxidoreductase</keyword>
<feature type="transmembrane region" description="Helical" evidence="10">
    <location>
        <begin position="27"/>
        <end position="52"/>
    </location>
</feature>
<dbReference type="PANTHER" id="PTHR32361:SF12">
    <property type="entry name" value="PUTATIVE (AFU_ORTHOLOGUE AFUA_1G14340)-RELATED"/>
    <property type="match status" value="1"/>
</dbReference>
<dbReference type="Pfam" id="PF08030">
    <property type="entry name" value="NAD_binding_6"/>
    <property type="match status" value="1"/>
</dbReference>
<dbReference type="InterPro" id="IPR013121">
    <property type="entry name" value="Fe_red_NAD-bd_6"/>
</dbReference>
<evidence type="ECO:0000256" key="10">
    <source>
        <dbReference type="SAM" id="Phobius"/>
    </source>
</evidence>
<evidence type="ECO:0000256" key="8">
    <source>
        <dbReference type="ARBA" id="ARBA00023065"/>
    </source>
</evidence>
<feature type="transmembrane region" description="Helical" evidence="10">
    <location>
        <begin position="263"/>
        <end position="282"/>
    </location>
</feature>
<dbReference type="InterPro" id="IPR039261">
    <property type="entry name" value="FNR_nucleotide-bd"/>
</dbReference>
<evidence type="ECO:0000259" key="11">
    <source>
        <dbReference type="PROSITE" id="PS51384"/>
    </source>
</evidence>
<evidence type="ECO:0000256" key="5">
    <source>
        <dbReference type="ARBA" id="ARBA00022982"/>
    </source>
</evidence>
<evidence type="ECO:0000313" key="12">
    <source>
        <dbReference type="EMBL" id="OAQ67745.1"/>
    </source>
</evidence>
<proteinExistence type="inferred from homology"/>
<dbReference type="CDD" id="cd06186">
    <property type="entry name" value="NOX_Duox_like_FAD_NADP"/>
    <property type="match status" value="1"/>
</dbReference>
<dbReference type="GO" id="GO:0006879">
    <property type="term" value="P:intracellular iron ion homeostasis"/>
    <property type="evidence" value="ECO:0007669"/>
    <property type="project" value="TreeGrafter"/>
</dbReference>
<dbReference type="STRING" id="1380566.A0A179FQ45"/>
<evidence type="ECO:0000256" key="9">
    <source>
        <dbReference type="ARBA" id="ARBA00023136"/>
    </source>
</evidence>
<dbReference type="GeneID" id="28847497"/>
<dbReference type="SUPFAM" id="SSF52343">
    <property type="entry name" value="Ferredoxin reductase-like, C-terminal NADP-linked domain"/>
    <property type="match status" value="1"/>
</dbReference>
<dbReference type="Pfam" id="PF01794">
    <property type="entry name" value="Ferric_reduct"/>
    <property type="match status" value="1"/>
</dbReference>
<accession>A0A179FQ45</accession>
<comment type="subcellular location">
    <subcellularLocation>
        <location evidence="1">Membrane</location>
        <topology evidence="1">Multi-pass membrane protein</topology>
    </subcellularLocation>
</comment>
<evidence type="ECO:0000256" key="2">
    <source>
        <dbReference type="ARBA" id="ARBA00006278"/>
    </source>
</evidence>
<reference evidence="12 13" key="1">
    <citation type="journal article" date="2016" name="PLoS Pathog.">
        <title>Biosynthesis of antibiotic leucinostatins in bio-control fungus Purpureocillium lilacinum and their inhibition on phytophthora revealed by genome mining.</title>
        <authorList>
            <person name="Wang G."/>
            <person name="Liu Z."/>
            <person name="Lin R."/>
            <person name="Li E."/>
            <person name="Mao Z."/>
            <person name="Ling J."/>
            <person name="Yang Y."/>
            <person name="Yin W.B."/>
            <person name="Xie B."/>
        </authorList>
    </citation>
    <scope>NUCLEOTIDE SEQUENCE [LARGE SCALE GENOMIC DNA]</scope>
    <source>
        <strain evidence="12">170</strain>
    </source>
</reference>
<dbReference type="AlphaFoldDB" id="A0A179FQ45"/>
<evidence type="ECO:0000256" key="7">
    <source>
        <dbReference type="ARBA" id="ARBA00023002"/>
    </source>
</evidence>
<evidence type="ECO:0000313" key="13">
    <source>
        <dbReference type="Proteomes" id="UP000078397"/>
    </source>
</evidence>
<organism evidence="12 13">
    <name type="scientific">Pochonia chlamydosporia 170</name>
    <dbReference type="NCBI Taxonomy" id="1380566"/>
    <lineage>
        <taxon>Eukaryota</taxon>
        <taxon>Fungi</taxon>
        <taxon>Dikarya</taxon>
        <taxon>Ascomycota</taxon>
        <taxon>Pezizomycotina</taxon>
        <taxon>Sordariomycetes</taxon>
        <taxon>Hypocreomycetidae</taxon>
        <taxon>Hypocreales</taxon>
        <taxon>Clavicipitaceae</taxon>
        <taxon>Pochonia</taxon>
    </lineage>
</organism>
<evidence type="ECO:0000256" key="1">
    <source>
        <dbReference type="ARBA" id="ARBA00004141"/>
    </source>
</evidence>
<evidence type="ECO:0000256" key="4">
    <source>
        <dbReference type="ARBA" id="ARBA00022692"/>
    </source>
</evidence>
<dbReference type="KEGG" id="pchm:VFPPC_04095"/>
<feature type="transmembrane region" description="Helical" evidence="10">
    <location>
        <begin position="234"/>
        <end position="256"/>
    </location>
</feature>
<dbReference type="Gene3D" id="3.40.50.80">
    <property type="entry name" value="Nucleotide-binding domain of ferredoxin-NADP reductase (FNR) module"/>
    <property type="match status" value="1"/>
</dbReference>
<dbReference type="SFLD" id="SFLDG01168">
    <property type="entry name" value="Ferric_reductase_subgroup_(FRE"/>
    <property type="match status" value="1"/>
</dbReference>
<dbReference type="EMBL" id="LSBJ02000003">
    <property type="protein sequence ID" value="OAQ67745.1"/>
    <property type="molecule type" value="Genomic_DNA"/>
</dbReference>
<dbReference type="GO" id="GO:0015677">
    <property type="term" value="P:copper ion import"/>
    <property type="evidence" value="ECO:0007669"/>
    <property type="project" value="TreeGrafter"/>
</dbReference>
<dbReference type="GO" id="GO:0000293">
    <property type="term" value="F:ferric-chelate reductase activity"/>
    <property type="evidence" value="ECO:0007669"/>
    <property type="project" value="UniProtKB-ARBA"/>
</dbReference>
<keyword evidence="8" id="KW-0406">Ion transport</keyword>
<dbReference type="PANTHER" id="PTHR32361">
    <property type="entry name" value="FERRIC/CUPRIC REDUCTASE TRANSMEMBRANE COMPONENT"/>
    <property type="match status" value="1"/>
</dbReference>
<gene>
    <name evidence="12" type="ORF">VFPPC_04095</name>
</gene>
<feature type="transmembrane region" description="Helical" evidence="10">
    <location>
        <begin position="196"/>
        <end position="214"/>
    </location>
</feature>
<dbReference type="InterPro" id="IPR013112">
    <property type="entry name" value="FAD-bd_8"/>
</dbReference>